<dbReference type="PROSITE" id="PS01099">
    <property type="entry name" value="COMPLEX1_24K"/>
    <property type="match status" value="1"/>
</dbReference>
<dbReference type="RefSeq" id="WP_116493453.1">
    <property type="nucleotide sequence ID" value="NZ_QDFR01000002.1"/>
</dbReference>
<comment type="catalytic activity">
    <reaction evidence="7">
        <text>a quinone + NADH + 5 H(+)(in) = a quinol + NAD(+) + 4 H(+)(out)</text>
        <dbReference type="Rhea" id="RHEA:57888"/>
        <dbReference type="ChEBI" id="CHEBI:15378"/>
        <dbReference type="ChEBI" id="CHEBI:24646"/>
        <dbReference type="ChEBI" id="CHEBI:57540"/>
        <dbReference type="ChEBI" id="CHEBI:57945"/>
        <dbReference type="ChEBI" id="CHEBI:132124"/>
    </reaction>
</comment>
<evidence type="ECO:0000256" key="3">
    <source>
        <dbReference type="ARBA" id="ARBA00022723"/>
    </source>
</evidence>
<organism evidence="9 10">
    <name type="scientific">Rhizobium rhizogenes</name>
    <name type="common">Agrobacterium rhizogenes</name>
    <dbReference type="NCBI Taxonomy" id="359"/>
    <lineage>
        <taxon>Bacteria</taxon>
        <taxon>Pseudomonadati</taxon>
        <taxon>Pseudomonadota</taxon>
        <taxon>Alphaproteobacteria</taxon>
        <taxon>Hyphomicrobiales</taxon>
        <taxon>Rhizobiaceae</taxon>
        <taxon>Rhizobium/Agrobacterium group</taxon>
        <taxon>Rhizobium</taxon>
    </lineage>
</organism>
<keyword evidence="2 8" id="KW-0001">2Fe-2S</keyword>
<keyword evidence="5 8" id="KW-0411">Iron-sulfur</keyword>
<feature type="binding site" evidence="8">
    <location>
        <position position="125"/>
    </location>
    <ligand>
        <name>[2Fe-2S] cluster</name>
        <dbReference type="ChEBI" id="CHEBI:190135"/>
    </ligand>
</feature>
<dbReference type="EMBL" id="QDFR01000002">
    <property type="protein sequence ID" value="PVE55422.1"/>
    <property type="molecule type" value="Genomic_DNA"/>
</dbReference>
<dbReference type="SUPFAM" id="SSF52833">
    <property type="entry name" value="Thioredoxin-like"/>
    <property type="match status" value="1"/>
</dbReference>
<dbReference type="PANTHER" id="PTHR43342">
    <property type="entry name" value="NADH-QUINONE OXIDOREDUCTASE, E SUBUNIT"/>
    <property type="match status" value="1"/>
</dbReference>
<dbReference type="Gene3D" id="3.40.30.10">
    <property type="entry name" value="Glutaredoxin"/>
    <property type="match status" value="1"/>
</dbReference>
<dbReference type="PANTHER" id="PTHR43342:SF1">
    <property type="entry name" value="BIFURCATING [FEFE] HYDROGENASE GAMMA SUBUNIT"/>
    <property type="match status" value="1"/>
</dbReference>
<dbReference type="Pfam" id="PF01257">
    <property type="entry name" value="2Fe-2S_thioredx"/>
    <property type="match status" value="1"/>
</dbReference>
<feature type="binding site" evidence="8">
    <location>
        <position position="89"/>
    </location>
    <ligand>
        <name>[2Fe-2S] cluster</name>
        <dbReference type="ChEBI" id="CHEBI:190135"/>
    </ligand>
</feature>
<dbReference type="Gene3D" id="1.10.10.1590">
    <property type="entry name" value="NADH-quinone oxidoreductase subunit E"/>
    <property type="match status" value="1"/>
</dbReference>
<evidence type="ECO:0000256" key="7">
    <source>
        <dbReference type="ARBA" id="ARBA00047712"/>
    </source>
</evidence>
<dbReference type="InterPro" id="IPR002023">
    <property type="entry name" value="NuoE-like"/>
</dbReference>
<sequence>MNIRAVASTEASRISEIIDHCRHLEGPMLPILHQVQAEFGYIPESAKQLIASALNVSRAEVHGVITFYHDFRDHPAGRHTLKLCRAEACQSMGGDRLAERAKARLGLDWHETAPDGSVTLEPVFCLGLCASAPAAMLDGELYGRVDEHCLNDVVAEVSK</sequence>
<accession>A0AA92C4Q7</accession>
<evidence type="ECO:0000313" key="10">
    <source>
        <dbReference type="Proteomes" id="UP000244335"/>
    </source>
</evidence>
<dbReference type="CDD" id="cd03081">
    <property type="entry name" value="TRX_Fd_NuoE_FDH_gamma"/>
    <property type="match status" value="1"/>
</dbReference>
<evidence type="ECO:0000313" key="9">
    <source>
        <dbReference type="EMBL" id="PVE55422.1"/>
    </source>
</evidence>
<dbReference type="GO" id="GO:0016491">
    <property type="term" value="F:oxidoreductase activity"/>
    <property type="evidence" value="ECO:0007669"/>
    <property type="project" value="InterPro"/>
</dbReference>
<dbReference type="NCBIfam" id="NF004638">
    <property type="entry name" value="PRK05988.1"/>
    <property type="match status" value="1"/>
</dbReference>
<evidence type="ECO:0000256" key="2">
    <source>
        <dbReference type="ARBA" id="ARBA00022714"/>
    </source>
</evidence>
<name>A0AA92C4Q7_RHIRH</name>
<dbReference type="PIRSF" id="PIRSF000216">
    <property type="entry name" value="NADH_DH_24kDa"/>
    <property type="match status" value="1"/>
</dbReference>
<gene>
    <name evidence="9" type="ORF">DC430_09535</name>
</gene>
<dbReference type="InterPro" id="IPR036249">
    <property type="entry name" value="Thioredoxin-like_sf"/>
</dbReference>
<dbReference type="Proteomes" id="UP000244335">
    <property type="component" value="Unassembled WGS sequence"/>
</dbReference>
<evidence type="ECO:0000256" key="5">
    <source>
        <dbReference type="ARBA" id="ARBA00023014"/>
    </source>
</evidence>
<dbReference type="InterPro" id="IPR041921">
    <property type="entry name" value="NuoE_N"/>
</dbReference>
<dbReference type="GO" id="GO:0051537">
    <property type="term" value="F:2 iron, 2 sulfur cluster binding"/>
    <property type="evidence" value="ECO:0007669"/>
    <property type="project" value="UniProtKB-KW"/>
</dbReference>
<protein>
    <submittedName>
        <fullName evidence="9">Formate dehydrogenase subunit gamma</fullName>
    </submittedName>
</protein>
<dbReference type="InterPro" id="IPR028431">
    <property type="entry name" value="NADP_DH_HndA-like"/>
</dbReference>
<evidence type="ECO:0000256" key="6">
    <source>
        <dbReference type="ARBA" id="ARBA00034078"/>
    </source>
</evidence>
<reference evidence="9 10" key="1">
    <citation type="submission" date="2018-04" db="EMBL/GenBank/DDBJ databases">
        <authorList>
            <person name="Hagen T."/>
        </authorList>
    </citation>
    <scope>NUCLEOTIDE SEQUENCE [LARGE SCALE GENOMIC DNA]</scope>
    <source>
        <strain evidence="9 10">TPD7009</strain>
    </source>
</reference>
<evidence type="ECO:0000256" key="8">
    <source>
        <dbReference type="PIRSR" id="PIRSR000216-1"/>
    </source>
</evidence>
<dbReference type="GO" id="GO:0046872">
    <property type="term" value="F:metal ion binding"/>
    <property type="evidence" value="ECO:0007669"/>
    <property type="project" value="UniProtKB-KW"/>
</dbReference>
<comment type="similarity">
    <text evidence="1">Belongs to the complex I 24 kDa subunit family.</text>
</comment>
<comment type="caution">
    <text evidence="9">The sequence shown here is derived from an EMBL/GenBank/DDBJ whole genome shotgun (WGS) entry which is preliminary data.</text>
</comment>
<dbReference type="AlphaFoldDB" id="A0AA92C4Q7"/>
<keyword evidence="4 8" id="KW-0408">Iron</keyword>
<evidence type="ECO:0000256" key="1">
    <source>
        <dbReference type="ARBA" id="ARBA00010643"/>
    </source>
</evidence>
<feature type="binding site" evidence="8">
    <location>
        <position position="84"/>
    </location>
    <ligand>
        <name>[2Fe-2S] cluster</name>
        <dbReference type="ChEBI" id="CHEBI:190135"/>
    </ligand>
</feature>
<feature type="binding site" evidence="8">
    <location>
        <position position="129"/>
    </location>
    <ligand>
        <name>[2Fe-2S] cluster</name>
        <dbReference type="ChEBI" id="CHEBI:190135"/>
    </ligand>
</feature>
<comment type="cofactor">
    <cofactor evidence="8">
        <name>[2Fe-2S] cluster</name>
        <dbReference type="ChEBI" id="CHEBI:190135"/>
    </cofactor>
    <text evidence="8">Binds 1 [2Fe-2S] cluster.</text>
</comment>
<proteinExistence type="inferred from homology"/>
<keyword evidence="3 8" id="KW-0479">Metal-binding</keyword>
<dbReference type="FunFam" id="1.10.10.1590:FF:000001">
    <property type="entry name" value="NADH-quinone oxidoreductase subunit E"/>
    <property type="match status" value="1"/>
</dbReference>
<evidence type="ECO:0000256" key="4">
    <source>
        <dbReference type="ARBA" id="ARBA00023004"/>
    </source>
</evidence>
<comment type="cofactor">
    <cofactor evidence="6">
        <name>[2Fe-2S] cluster</name>
        <dbReference type="ChEBI" id="CHEBI:190135"/>
    </cofactor>
</comment>